<comment type="caution">
    <text evidence="9">The sequence shown here is derived from an EMBL/GenBank/DDBJ whole genome shotgun (WGS) entry which is preliminary data.</text>
</comment>
<comment type="cofactor">
    <cofactor evidence="1">
        <name>pyridoxal 5'-phosphate</name>
        <dbReference type="ChEBI" id="CHEBI:597326"/>
    </cofactor>
</comment>
<dbReference type="EMBL" id="JBJQND010000015">
    <property type="protein sequence ID" value="KAL3852758.1"/>
    <property type="molecule type" value="Genomic_DNA"/>
</dbReference>
<evidence type="ECO:0000256" key="4">
    <source>
        <dbReference type="ARBA" id="ARBA00023239"/>
    </source>
</evidence>
<gene>
    <name evidence="9" type="ORF">ACJMK2_016375</name>
</gene>
<evidence type="ECO:0000256" key="3">
    <source>
        <dbReference type="ARBA" id="ARBA00022898"/>
    </source>
</evidence>
<evidence type="ECO:0000256" key="5">
    <source>
        <dbReference type="ARBA" id="ARBA00041766"/>
    </source>
</evidence>
<sequence>MHHKMEEITLEHIQKATEGIYSSPDIIQTPLACHFQDRFPALDKSFDLYLKLENMQSTGSFKIRGVLNQMNHLPPAVKSGAKLPVTLSAGNYGKAFAYCLKQQGLSGVVVLPHSAPDDRVKLIQSYGVQAEKVPSHQLQERVDEYVEKGYFLLHPHEDANLIAAYGSIGLEILRVVPDPDVVVVCCGGGALVAGVAAAIKLSPGGSKCRVYAVEPTGAPTMFESYKAGHAVKMPTAKSIATGLMPPFAGKLPYELCKKYVEDVILVSDEEMVDCVRTLYYAGLVVEPAGSAAMTAVFMNRIPDISEKKVVVVISGGNISPQELAQLIS</sequence>
<evidence type="ECO:0000256" key="2">
    <source>
        <dbReference type="ARBA" id="ARBA00012093"/>
    </source>
</evidence>
<keyword evidence="3" id="KW-0663">Pyridoxal phosphate</keyword>
<keyword evidence="10" id="KW-1185">Reference proteome</keyword>
<evidence type="ECO:0000256" key="6">
    <source>
        <dbReference type="ARBA" id="ARBA00042605"/>
    </source>
</evidence>
<dbReference type="InterPro" id="IPR036052">
    <property type="entry name" value="TrpB-like_PALP_sf"/>
</dbReference>
<dbReference type="EC" id="4.3.1.17" evidence="2"/>
<dbReference type="Pfam" id="PF00291">
    <property type="entry name" value="PALP"/>
    <property type="match status" value="1"/>
</dbReference>
<dbReference type="AlphaFoldDB" id="A0ABD3UW68"/>
<dbReference type="PANTHER" id="PTHR48078">
    <property type="entry name" value="THREONINE DEHYDRATASE, MITOCHONDRIAL-RELATED"/>
    <property type="match status" value="1"/>
</dbReference>
<dbReference type="InterPro" id="IPR000634">
    <property type="entry name" value="Ser/Thr_deHydtase_PyrdxlP-BS"/>
</dbReference>
<name>A0ABD3UW68_SINWO</name>
<evidence type="ECO:0000256" key="1">
    <source>
        <dbReference type="ARBA" id="ARBA00001933"/>
    </source>
</evidence>
<reference evidence="9 10" key="1">
    <citation type="submission" date="2024-11" db="EMBL/GenBank/DDBJ databases">
        <title>Chromosome-level genome assembly of the freshwater bivalve Anodonta woodiana.</title>
        <authorList>
            <person name="Chen X."/>
        </authorList>
    </citation>
    <scope>NUCLEOTIDE SEQUENCE [LARGE SCALE GENOMIC DNA]</scope>
    <source>
        <strain evidence="9">MN2024</strain>
        <tissue evidence="9">Gills</tissue>
    </source>
</reference>
<proteinExistence type="predicted"/>
<feature type="domain" description="Tryptophan synthase beta chain-like PALP" evidence="8">
    <location>
        <begin position="25"/>
        <end position="315"/>
    </location>
</feature>
<dbReference type="GO" id="GO:0003941">
    <property type="term" value="F:L-serine ammonia-lyase activity"/>
    <property type="evidence" value="ECO:0007669"/>
    <property type="project" value="UniProtKB-EC"/>
</dbReference>
<dbReference type="Proteomes" id="UP001634394">
    <property type="component" value="Unassembled WGS sequence"/>
</dbReference>
<dbReference type="InterPro" id="IPR001926">
    <property type="entry name" value="TrpB-like_PALP"/>
</dbReference>
<dbReference type="SUPFAM" id="SSF53686">
    <property type="entry name" value="Tryptophan synthase beta subunit-like PLP-dependent enzymes"/>
    <property type="match status" value="1"/>
</dbReference>
<dbReference type="PROSITE" id="PS00165">
    <property type="entry name" value="DEHYDRATASE_SER_THR"/>
    <property type="match status" value="1"/>
</dbReference>
<evidence type="ECO:0000256" key="7">
    <source>
        <dbReference type="ARBA" id="ARBA00049406"/>
    </source>
</evidence>
<comment type="catalytic activity">
    <reaction evidence="7">
        <text>L-serine = pyruvate + NH4(+)</text>
        <dbReference type="Rhea" id="RHEA:19169"/>
        <dbReference type="ChEBI" id="CHEBI:15361"/>
        <dbReference type="ChEBI" id="CHEBI:28938"/>
        <dbReference type="ChEBI" id="CHEBI:33384"/>
        <dbReference type="EC" id="4.3.1.17"/>
    </reaction>
</comment>
<evidence type="ECO:0000313" key="9">
    <source>
        <dbReference type="EMBL" id="KAL3852758.1"/>
    </source>
</evidence>
<protein>
    <recommendedName>
        <fullName evidence="2">L-serine ammonia-lyase</fullName>
        <ecNumber evidence="2">4.3.1.17</ecNumber>
    </recommendedName>
    <alternativeName>
        <fullName evidence="5">L-serine deaminase</fullName>
    </alternativeName>
    <alternativeName>
        <fullName evidence="6">L-threonine dehydratase</fullName>
    </alternativeName>
</protein>
<accession>A0ABD3UW68</accession>
<organism evidence="9 10">
    <name type="scientific">Sinanodonta woodiana</name>
    <name type="common">Chinese pond mussel</name>
    <name type="synonym">Anodonta woodiana</name>
    <dbReference type="NCBI Taxonomy" id="1069815"/>
    <lineage>
        <taxon>Eukaryota</taxon>
        <taxon>Metazoa</taxon>
        <taxon>Spiralia</taxon>
        <taxon>Lophotrochozoa</taxon>
        <taxon>Mollusca</taxon>
        <taxon>Bivalvia</taxon>
        <taxon>Autobranchia</taxon>
        <taxon>Heteroconchia</taxon>
        <taxon>Palaeoheterodonta</taxon>
        <taxon>Unionida</taxon>
        <taxon>Unionoidea</taxon>
        <taxon>Unionidae</taxon>
        <taxon>Unioninae</taxon>
        <taxon>Sinanodonta</taxon>
    </lineage>
</organism>
<dbReference type="PANTHER" id="PTHR48078:SF14">
    <property type="entry name" value="L-SERINE AMMONIA-LYASE"/>
    <property type="match status" value="1"/>
</dbReference>
<dbReference type="Gene3D" id="3.40.50.1100">
    <property type="match status" value="2"/>
</dbReference>
<dbReference type="InterPro" id="IPR050147">
    <property type="entry name" value="Ser/Thr_Dehydratase"/>
</dbReference>
<evidence type="ECO:0000259" key="8">
    <source>
        <dbReference type="Pfam" id="PF00291"/>
    </source>
</evidence>
<keyword evidence="4" id="KW-0456">Lyase</keyword>
<evidence type="ECO:0000313" key="10">
    <source>
        <dbReference type="Proteomes" id="UP001634394"/>
    </source>
</evidence>
<dbReference type="GO" id="GO:0004794">
    <property type="term" value="F:threonine deaminase activity"/>
    <property type="evidence" value="ECO:0007669"/>
    <property type="project" value="UniProtKB-ARBA"/>
</dbReference>